<dbReference type="EMBL" id="CAXIEN010000486">
    <property type="protein sequence ID" value="CAL1299141.1"/>
    <property type="molecule type" value="Genomic_DNA"/>
</dbReference>
<dbReference type="Proteomes" id="UP001497382">
    <property type="component" value="Unassembled WGS sequence"/>
</dbReference>
<proteinExistence type="predicted"/>
<reference evidence="1 2" key="1">
    <citation type="submission" date="2024-04" db="EMBL/GenBank/DDBJ databases">
        <authorList>
            <person name="Rising A."/>
            <person name="Reimegard J."/>
            <person name="Sonavane S."/>
            <person name="Akerstrom W."/>
            <person name="Nylinder S."/>
            <person name="Hedman E."/>
            <person name="Kallberg Y."/>
        </authorList>
    </citation>
    <scope>NUCLEOTIDE SEQUENCE [LARGE SCALE GENOMIC DNA]</scope>
</reference>
<comment type="caution">
    <text evidence="1">The sequence shown here is derived from an EMBL/GenBank/DDBJ whole genome shotgun (WGS) entry which is preliminary data.</text>
</comment>
<dbReference type="AlphaFoldDB" id="A0AAV2BS71"/>
<name>A0AAV2BS71_9ARAC</name>
<evidence type="ECO:0000313" key="1">
    <source>
        <dbReference type="EMBL" id="CAL1299141.1"/>
    </source>
</evidence>
<protein>
    <submittedName>
        <fullName evidence="1">Uncharacterized protein</fullName>
    </submittedName>
</protein>
<organism evidence="1 2">
    <name type="scientific">Larinioides sclopetarius</name>
    <dbReference type="NCBI Taxonomy" id="280406"/>
    <lineage>
        <taxon>Eukaryota</taxon>
        <taxon>Metazoa</taxon>
        <taxon>Ecdysozoa</taxon>
        <taxon>Arthropoda</taxon>
        <taxon>Chelicerata</taxon>
        <taxon>Arachnida</taxon>
        <taxon>Araneae</taxon>
        <taxon>Araneomorphae</taxon>
        <taxon>Entelegynae</taxon>
        <taxon>Araneoidea</taxon>
        <taxon>Araneidae</taxon>
        <taxon>Larinioides</taxon>
    </lineage>
</organism>
<keyword evidence="2" id="KW-1185">Reference proteome</keyword>
<sequence length="28" mass="3190">MISCSKISNSLIFLSPERRCCQRNEGNC</sequence>
<gene>
    <name evidence="1" type="ORF">LARSCL_LOCUS21173</name>
</gene>
<evidence type="ECO:0000313" key="2">
    <source>
        <dbReference type="Proteomes" id="UP001497382"/>
    </source>
</evidence>
<accession>A0AAV2BS71</accession>